<feature type="compositionally biased region" description="Basic and acidic residues" evidence="6">
    <location>
        <begin position="234"/>
        <end position="243"/>
    </location>
</feature>
<dbReference type="Ensembl" id="ENSSTUT00000066612.1">
    <property type="protein sequence ID" value="ENSSTUP00000063124.1"/>
    <property type="gene ID" value="ENSSTUG00000027096.1"/>
</dbReference>
<dbReference type="PANTHER" id="PTHR19212:SF6">
    <property type="entry name" value="LEUCINE-RICH REPEAT FLIGHTLESS-INTERACTING PROTEIN 2"/>
    <property type="match status" value="1"/>
</dbReference>
<accession>A0A674AUW2</accession>
<dbReference type="GO" id="GO:0016055">
    <property type="term" value="P:Wnt signaling pathway"/>
    <property type="evidence" value="ECO:0007669"/>
    <property type="project" value="UniProtKB-KW"/>
</dbReference>
<reference evidence="7" key="1">
    <citation type="submission" date="2025-08" db="UniProtKB">
        <authorList>
            <consortium name="Ensembl"/>
        </authorList>
    </citation>
    <scope>IDENTIFICATION</scope>
</reference>
<evidence type="ECO:0000313" key="8">
    <source>
        <dbReference type="Proteomes" id="UP000472277"/>
    </source>
</evidence>
<dbReference type="Proteomes" id="UP000472277">
    <property type="component" value="Chromosome 5"/>
</dbReference>
<evidence type="ECO:0000256" key="6">
    <source>
        <dbReference type="SAM" id="MobiDB-lite"/>
    </source>
</evidence>
<dbReference type="PANTHER" id="PTHR19212">
    <property type="entry name" value="LEUCINE RICH REPEAT IN FLII INTERACTING PROTEIN"/>
    <property type="match status" value="1"/>
</dbReference>
<evidence type="ECO:0000313" key="7">
    <source>
        <dbReference type="Ensembl" id="ENSSTUP00000063124.1"/>
    </source>
</evidence>
<feature type="region of interest" description="Disordered" evidence="6">
    <location>
        <begin position="1"/>
        <end position="20"/>
    </location>
</feature>
<dbReference type="AlphaFoldDB" id="A0A674AUW2"/>
<gene>
    <name evidence="7" type="primary">LRRFIP2</name>
    <name evidence="7" type="synonym">lrrfip2</name>
</gene>
<protein>
    <recommendedName>
        <fullName evidence="4">Leucine-rich repeat flightless-interacting protein 2</fullName>
    </recommendedName>
</protein>
<evidence type="ECO:0000256" key="4">
    <source>
        <dbReference type="ARBA" id="ARBA00040512"/>
    </source>
</evidence>
<evidence type="ECO:0000256" key="2">
    <source>
        <dbReference type="ARBA" id="ARBA00022687"/>
    </source>
</evidence>
<comment type="similarity">
    <text evidence="1">Belongs to the LRRFIP family.</text>
</comment>
<keyword evidence="3 5" id="KW-0175">Coiled coil</keyword>
<dbReference type="RefSeq" id="XP_029609134.1">
    <property type="nucleotide sequence ID" value="XM_029753274.1"/>
</dbReference>
<feature type="compositionally biased region" description="Low complexity" evidence="6">
    <location>
        <begin position="140"/>
        <end position="169"/>
    </location>
</feature>
<dbReference type="GeneTree" id="ENSGT00530000063564"/>
<evidence type="ECO:0000256" key="3">
    <source>
        <dbReference type="ARBA" id="ARBA00023054"/>
    </source>
</evidence>
<feature type="compositionally biased region" description="Low complexity" evidence="6">
    <location>
        <begin position="114"/>
        <end position="128"/>
    </location>
</feature>
<sequence>MGTPGRKRAPIKDRFSAEDEALSSIAREAEARLAAKRVARAEARDIRMRELERQQKELSSRHSSSSSRKSWGSIHQWMADTEKARHSGTSTRSSSHHRRDDDVMSVRSTGSYRSTSSLRDLGSSSYKSLASTSRRRDLVSDGLSNSSALKSSSSVKSSSSLKSSRSTSSVYNDLHKKASVSSSSRKGLLTGLYHDQRNYSSLKNTTKLPPPTTSTYQPRNSSDDDTASTVSQERYSRGRRDSVSSDFSDISESAADYFSRSNRRGSVVSDLDDLCIPDDLDALDEKCDKTFVDYSRPSSRCTTPGLSPATLASLGGTSSRRGSADTGSIVDPDTSLSELRDIYDLKDQIQDVEGRYMQGLKELKESLSEVEEKYKKAMVSNAQLDNDKTNLIYNVDTLKDVIEEMEEQMAEMRRETEDKSKELERQKHTCTVLQHKQVELKEGIRQRDELIEKNQRIQTNLDTLTREVFDLQETINWKDKKIGALERQKEYFDCIRNERDELRDELADIKAKAKTGEKHGLVIIPEGMPNGDISHDDPATGITVVTQEAAQVLESAGEGPLDVRLRKLADEKDELLAQIRKLKMQLEDERQKHSKMENAFTEGERMENGTELHVIEMQRDANRQISEYKFKLSKAEQEMGTMEQNINRLEGQVSRYKASAENSEKIEDELKIEKRKLQRELRTALDKTEEMEMTNNHLVKRLEKMKANRNALLSQQ</sequence>
<feature type="region of interest" description="Disordered" evidence="6">
    <location>
        <begin position="51"/>
        <end position="182"/>
    </location>
</feature>
<dbReference type="CTD" id="9209"/>
<evidence type="ECO:0000256" key="5">
    <source>
        <dbReference type="SAM" id="Coils"/>
    </source>
</evidence>
<name>A0A674AUW2_SALTR</name>
<evidence type="ECO:0000256" key="1">
    <source>
        <dbReference type="ARBA" id="ARBA00008275"/>
    </source>
</evidence>
<dbReference type="InterPro" id="IPR019139">
    <property type="entry name" value="LRRFIP1/2"/>
</dbReference>
<feature type="compositionally biased region" description="Low complexity" evidence="6">
    <location>
        <begin position="61"/>
        <end position="73"/>
    </location>
</feature>
<keyword evidence="8" id="KW-1185">Reference proteome</keyword>
<feature type="region of interest" description="Disordered" evidence="6">
    <location>
        <begin position="297"/>
        <end position="332"/>
    </location>
</feature>
<organism evidence="7 8">
    <name type="scientific">Salmo trutta</name>
    <name type="common">Brown trout</name>
    <dbReference type="NCBI Taxonomy" id="8032"/>
    <lineage>
        <taxon>Eukaryota</taxon>
        <taxon>Metazoa</taxon>
        <taxon>Chordata</taxon>
        <taxon>Craniata</taxon>
        <taxon>Vertebrata</taxon>
        <taxon>Euteleostomi</taxon>
        <taxon>Actinopterygii</taxon>
        <taxon>Neopterygii</taxon>
        <taxon>Teleostei</taxon>
        <taxon>Protacanthopterygii</taxon>
        <taxon>Salmoniformes</taxon>
        <taxon>Salmonidae</taxon>
        <taxon>Salmoninae</taxon>
        <taxon>Salmo</taxon>
    </lineage>
</organism>
<dbReference type="Pfam" id="PF09738">
    <property type="entry name" value="LRRFIP"/>
    <property type="match status" value="3"/>
</dbReference>
<feature type="compositionally biased region" description="Basic and acidic residues" evidence="6">
    <location>
        <begin position="51"/>
        <end position="60"/>
    </location>
</feature>
<feature type="coiled-coil region" evidence="5">
    <location>
        <begin position="360"/>
        <end position="519"/>
    </location>
</feature>
<proteinExistence type="inferred from homology"/>
<feature type="coiled-coil region" evidence="5">
    <location>
        <begin position="565"/>
        <end position="715"/>
    </location>
</feature>
<feature type="region of interest" description="Disordered" evidence="6">
    <location>
        <begin position="200"/>
        <end position="246"/>
    </location>
</feature>
<reference evidence="7" key="2">
    <citation type="submission" date="2025-09" db="UniProtKB">
        <authorList>
            <consortium name="Ensembl"/>
        </authorList>
    </citation>
    <scope>IDENTIFICATION</scope>
</reference>
<keyword evidence="2" id="KW-0879">Wnt signaling pathway</keyword>
<dbReference type="Gene3D" id="1.20.5.4090">
    <property type="match status" value="1"/>
</dbReference>
<dbReference type="GeneID" id="115194024"/>
<dbReference type="GO" id="GO:0006355">
    <property type="term" value="P:regulation of DNA-templated transcription"/>
    <property type="evidence" value="ECO:0007669"/>
    <property type="project" value="InterPro"/>
</dbReference>